<dbReference type="Pfam" id="PF01226">
    <property type="entry name" value="Form_Nir_trans"/>
    <property type="match status" value="1"/>
</dbReference>
<reference evidence="7 8" key="1">
    <citation type="journal article" date="2013" name="Genome Biol. Evol.">
        <title>Complete genomes of two dipteran-associated spiroplasmas provided insights into the origin, dynamics, and impacts of viral invasion in spiroplasma.</title>
        <authorList>
            <person name="Ku C."/>
            <person name="Lo W.S."/>
            <person name="Chen L.L."/>
            <person name="Kuo C.H."/>
        </authorList>
    </citation>
    <scope>NUCLEOTIDE SEQUENCE [LARGE SCALE GENOMIC DNA]</scope>
    <source>
        <strain evidence="7 8">DF-1</strain>
    </source>
</reference>
<dbReference type="EMBL" id="CP005077">
    <property type="protein sequence ID" value="AGM25079.1"/>
    <property type="molecule type" value="Genomic_DNA"/>
</dbReference>
<dbReference type="InterPro" id="IPR000292">
    <property type="entry name" value="For/NO2_transpt"/>
</dbReference>
<evidence type="ECO:0000256" key="2">
    <source>
        <dbReference type="ARBA" id="ARBA00022692"/>
    </source>
</evidence>
<feature type="transmembrane region" description="Helical" evidence="6">
    <location>
        <begin position="172"/>
        <end position="192"/>
    </location>
</feature>
<dbReference type="InterPro" id="IPR023271">
    <property type="entry name" value="Aquaporin-like"/>
</dbReference>
<dbReference type="Proteomes" id="UP000013964">
    <property type="component" value="Chromosome"/>
</dbReference>
<evidence type="ECO:0000256" key="5">
    <source>
        <dbReference type="ARBA" id="ARBA00049660"/>
    </source>
</evidence>
<sequence>MSNTQETKGEQPSNKLVIESDHFSNEQTFTEIYKYTLKKAKNSFFKTFLMGLAAGLFIGFGYIASIMATRGDWSNLPAGLKSFVFGITFTVAIVMIIFLGGELFTSNSMICLAVVKRQVSIHRFVLNLTFVLLGNILGCAILAIITYFAGFLKNADFLNNVAGMVESKLDHIWYENFASAILCNFLVAGSVYAAHSTKNTAGKFFLVVIIIMAFAISGFSHVVANSYLWAIQPFLGIYGNSNGGWENFLKFGYNLQLPTLIGNFLSGGIFLPFLYYFIFRKDIPAKITL</sequence>
<evidence type="ECO:0000313" key="7">
    <source>
        <dbReference type="EMBL" id="AGM25079.1"/>
    </source>
</evidence>
<proteinExistence type="inferred from homology"/>
<evidence type="ECO:0000256" key="3">
    <source>
        <dbReference type="ARBA" id="ARBA00022989"/>
    </source>
</evidence>
<evidence type="ECO:0000256" key="4">
    <source>
        <dbReference type="ARBA" id="ARBA00023136"/>
    </source>
</evidence>
<dbReference type="GO" id="GO:0005886">
    <property type="term" value="C:plasma membrane"/>
    <property type="evidence" value="ECO:0007669"/>
    <property type="project" value="TreeGrafter"/>
</dbReference>
<dbReference type="AlphaFoldDB" id="R4UAZ8"/>
<evidence type="ECO:0000256" key="1">
    <source>
        <dbReference type="ARBA" id="ARBA00004141"/>
    </source>
</evidence>
<protein>
    <submittedName>
        <fullName evidence="7">Formate/nitrite transporter</fullName>
    </submittedName>
</protein>
<feature type="transmembrane region" description="Helical" evidence="6">
    <location>
        <begin position="83"/>
        <end position="104"/>
    </location>
</feature>
<keyword evidence="3 6" id="KW-1133">Transmembrane helix</keyword>
<evidence type="ECO:0000256" key="6">
    <source>
        <dbReference type="SAM" id="Phobius"/>
    </source>
</evidence>
<dbReference type="PATRIC" id="fig|1276227.3.peg.502"/>
<name>R4UAZ8_9MOLU</name>
<comment type="similarity">
    <text evidence="5">Belongs to the FNT transporter (TC 1.A.16) family.</text>
</comment>
<organism evidence="7 8">
    <name type="scientific">Spiroplasma chrysopicola DF-1</name>
    <dbReference type="NCBI Taxonomy" id="1276227"/>
    <lineage>
        <taxon>Bacteria</taxon>
        <taxon>Bacillati</taxon>
        <taxon>Mycoplasmatota</taxon>
        <taxon>Mollicutes</taxon>
        <taxon>Entomoplasmatales</taxon>
        <taxon>Spiroplasmataceae</taxon>
        <taxon>Spiroplasma</taxon>
    </lineage>
</organism>
<evidence type="ECO:0000313" key="8">
    <source>
        <dbReference type="Proteomes" id="UP000013964"/>
    </source>
</evidence>
<feature type="transmembrane region" description="Helical" evidence="6">
    <location>
        <begin position="124"/>
        <end position="152"/>
    </location>
</feature>
<accession>R4UAZ8</accession>
<dbReference type="GO" id="GO:0015513">
    <property type="term" value="F:high-affinity secondary active nitrite transmembrane transporter activity"/>
    <property type="evidence" value="ECO:0007669"/>
    <property type="project" value="TreeGrafter"/>
</dbReference>
<dbReference type="HOGENOM" id="CLU_036896_3_0_14"/>
<dbReference type="RefSeq" id="WP_016338904.1">
    <property type="nucleotide sequence ID" value="NC_021280.1"/>
</dbReference>
<feature type="transmembrane region" description="Helical" evidence="6">
    <location>
        <begin position="204"/>
        <end position="224"/>
    </location>
</feature>
<comment type="subcellular location">
    <subcellularLocation>
        <location evidence="1">Membrane</location>
        <topology evidence="1">Multi-pass membrane protein</topology>
    </subcellularLocation>
</comment>
<dbReference type="GO" id="GO:0015707">
    <property type="term" value="P:nitrite transport"/>
    <property type="evidence" value="ECO:0007669"/>
    <property type="project" value="TreeGrafter"/>
</dbReference>
<keyword evidence="2 6" id="KW-0812">Transmembrane</keyword>
<dbReference type="eggNOG" id="COG2116">
    <property type="taxonomic scope" value="Bacteria"/>
</dbReference>
<gene>
    <name evidence="7" type="primary">focA</name>
    <name evidence="7" type="ORF">SCHRY_v1c05010</name>
</gene>
<dbReference type="Gene3D" id="1.20.1080.10">
    <property type="entry name" value="Glycerol uptake facilitator protein"/>
    <property type="match status" value="1"/>
</dbReference>
<dbReference type="STRING" id="1276227.SCHRY_v1c05010"/>
<keyword evidence="4 6" id="KW-0472">Membrane</keyword>
<feature type="transmembrane region" description="Helical" evidence="6">
    <location>
        <begin position="260"/>
        <end position="279"/>
    </location>
</feature>
<keyword evidence="8" id="KW-1185">Reference proteome</keyword>
<dbReference type="PANTHER" id="PTHR30520">
    <property type="entry name" value="FORMATE TRANSPORTER-RELATED"/>
    <property type="match status" value="1"/>
</dbReference>
<dbReference type="OrthoDB" id="391622at2"/>
<dbReference type="KEGG" id="scr:SCHRY_v1c05010"/>
<feature type="transmembrane region" description="Helical" evidence="6">
    <location>
        <begin position="44"/>
        <end position="63"/>
    </location>
</feature>
<dbReference type="PANTHER" id="PTHR30520:SF6">
    <property type="entry name" value="FORMATE_NITRATE FAMILY TRANSPORTER (EUROFUNG)"/>
    <property type="match status" value="1"/>
</dbReference>